<accession>A0A6C0CVS1</accession>
<evidence type="ECO:0008006" key="2">
    <source>
        <dbReference type="Google" id="ProtNLM"/>
    </source>
</evidence>
<dbReference type="EMBL" id="MN739493">
    <property type="protein sequence ID" value="QHT08323.1"/>
    <property type="molecule type" value="Genomic_DNA"/>
</dbReference>
<organism evidence="1">
    <name type="scientific">viral metagenome</name>
    <dbReference type="NCBI Taxonomy" id="1070528"/>
    <lineage>
        <taxon>unclassified sequences</taxon>
        <taxon>metagenomes</taxon>
        <taxon>organismal metagenomes</taxon>
    </lineage>
</organism>
<proteinExistence type="predicted"/>
<dbReference type="AlphaFoldDB" id="A0A6C0CVS1"/>
<sequence length="206" mass="24440">MEKPIRVIQTSYVHTGSTLLSNILYGFFCCDKPIQVQFMPIPSQTEKLTKNLIVKSHYLGIRRWIHSYSQFDMFFVLSEREQKYPTHFYNMNKILIIDYSTLLESDTNPVETIVENVYNKIRNFLPPKFFEPYSENIMKKNAIRRVKTMNALYENIKNKGFSYFDSFYLLHGNHRNREDTIISQPSLVSKSIKSEKKNRLNKMTIV</sequence>
<evidence type="ECO:0000313" key="1">
    <source>
        <dbReference type="EMBL" id="QHT08323.1"/>
    </source>
</evidence>
<name>A0A6C0CVS1_9ZZZZ</name>
<protein>
    <recommendedName>
        <fullName evidence="2">Sulfotransferase domain-containing protein</fullName>
    </recommendedName>
</protein>
<reference evidence="1" key="1">
    <citation type="journal article" date="2020" name="Nature">
        <title>Giant virus diversity and host interactions through global metagenomics.</title>
        <authorList>
            <person name="Schulz F."/>
            <person name="Roux S."/>
            <person name="Paez-Espino D."/>
            <person name="Jungbluth S."/>
            <person name="Walsh D.A."/>
            <person name="Denef V.J."/>
            <person name="McMahon K.D."/>
            <person name="Konstantinidis K.T."/>
            <person name="Eloe-Fadrosh E.A."/>
            <person name="Kyrpides N.C."/>
            <person name="Woyke T."/>
        </authorList>
    </citation>
    <scope>NUCLEOTIDE SEQUENCE</scope>
    <source>
        <strain evidence="1">GVMAG-M-3300022752-66</strain>
    </source>
</reference>